<dbReference type="GO" id="GO:0046872">
    <property type="term" value="F:metal ion binding"/>
    <property type="evidence" value="ECO:0007669"/>
    <property type="project" value="UniProtKB-KW"/>
</dbReference>
<dbReference type="PANTHER" id="PTHR34382">
    <property type="entry name" value="PTS SYSTEM N,N'-DIACETYLCHITOBIOSE-SPECIFIC EIIA COMPONENT"/>
    <property type="match status" value="1"/>
</dbReference>
<evidence type="ECO:0000256" key="5">
    <source>
        <dbReference type="PIRSR" id="PIRSR000699-1"/>
    </source>
</evidence>
<evidence type="ECO:0000256" key="6">
    <source>
        <dbReference type="PIRSR" id="PIRSR000699-2"/>
    </source>
</evidence>
<dbReference type="Pfam" id="PF02255">
    <property type="entry name" value="PTS_IIA"/>
    <property type="match status" value="1"/>
</dbReference>
<reference evidence="8 9" key="1">
    <citation type="submission" date="2012-09" db="EMBL/GenBank/DDBJ databases">
        <title>Genome Sequence of Bacillus sp. DW5-4.</title>
        <authorList>
            <person name="Lai Q."/>
            <person name="Liu Y."/>
            <person name="Shao Z."/>
        </authorList>
    </citation>
    <scope>NUCLEOTIDE SEQUENCE [LARGE SCALE GENOMIC DNA]</scope>
    <source>
        <strain evidence="8 9">DW5-4</strain>
    </source>
</reference>
<dbReference type="Gene3D" id="1.20.58.80">
    <property type="entry name" value="Phosphotransferase system, lactose/cellobiose-type IIA subunit"/>
    <property type="match status" value="1"/>
</dbReference>
<evidence type="ECO:0000256" key="4">
    <source>
        <dbReference type="ARBA" id="ARBA00022683"/>
    </source>
</evidence>
<dbReference type="PIRSF" id="PIRSF000699">
    <property type="entry name" value="PTS_IILac_III"/>
    <property type="match status" value="1"/>
</dbReference>
<sequence>MEKKTLEGLTEEQVSFQLILHSGNARSKLLQSLKQFREGQEEEAFDLMKEAEEDLRNAHEIHFQLVQQEASGETTQFSLLLMHAEDHLMSTITIKELVGELLPIFQSLKQ</sequence>
<gene>
    <name evidence="8" type="ORF">BA70_16055</name>
</gene>
<feature type="binding site" evidence="6">
    <location>
        <position position="86"/>
    </location>
    <ligand>
        <name>Mg(2+)</name>
        <dbReference type="ChEBI" id="CHEBI:18420"/>
        <note>ligand shared between all trimeric partners</note>
    </ligand>
</feature>
<dbReference type="AlphaFoldDB" id="A0A081LD66"/>
<evidence type="ECO:0000256" key="1">
    <source>
        <dbReference type="ARBA" id="ARBA00022448"/>
    </source>
</evidence>
<evidence type="ECO:0000256" key="2">
    <source>
        <dbReference type="ARBA" id="ARBA00022597"/>
    </source>
</evidence>
<comment type="cofactor">
    <cofactor evidence="6">
        <name>Mg(2+)</name>
        <dbReference type="ChEBI" id="CHEBI:18420"/>
    </cofactor>
    <text evidence="6">Binds 1 Mg(2+) ion per trimer.</text>
</comment>
<keyword evidence="3" id="KW-0808">Transferase</keyword>
<dbReference type="OrthoDB" id="350602at2"/>
<evidence type="ECO:0000313" key="8">
    <source>
        <dbReference type="EMBL" id="KEP27192.1"/>
    </source>
</evidence>
<comment type="caution">
    <text evidence="8">The sequence shown here is derived from an EMBL/GenBank/DDBJ whole genome shotgun (WGS) entry which is preliminary data.</text>
</comment>
<dbReference type="GO" id="GO:0009401">
    <property type="term" value="P:phosphoenolpyruvate-dependent sugar phosphotransferase system"/>
    <property type="evidence" value="ECO:0007669"/>
    <property type="project" value="UniProtKB-KW"/>
</dbReference>
<dbReference type="CDD" id="cd00215">
    <property type="entry name" value="PTS_IIA_lac"/>
    <property type="match status" value="1"/>
</dbReference>
<dbReference type="PROSITE" id="PS51095">
    <property type="entry name" value="PTS_EIIA_TYPE_3"/>
    <property type="match status" value="1"/>
</dbReference>
<evidence type="ECO:0000313" key="9">
    <source>
        <dbReference type="Proteomes" id="UP000028091"/>
    </source>
</evidence>
<organism evidence="8 9">
    <name type="scientific">Bacillus zhangzhouensis</name>
    <dbReference type="NCBI Taxonomy" id="1178540"/>
    <lineage>
        <taxon>Bacteria</taxon>
        <taxon>Bacillati</taxon>
        <taxon>Bacillota</taxon>
        <taxon>Bacilli</taxon>
        <taxon>Bacillales</taxon>
        <taxon>Bacillaceae</taxon>
        <taxon>Bacillus</taxon>
    </lineage>
</organism>
<keyword evidence="6" id="KW-0479">Metal-binding</keyword>
<keyword evidence="9" id="KW-1185">Reference proteome</keyword>
<keyword evidence="1" id="KW-0813">Transport</keyword>
<keyword evidence="2" id="KW-0762">Sugar transport</keyword>
<keyword evidence="6" id="KW-0460">Magnesium</keyword>
<dbReference type="eggNOG" id="COG1447">
    <property type="taxonomic scope" value="Bacteria"/>
</dbReference>
<dbReference type="GO" id="GO:0016740">
    <property type="term" value="F:transferase activity"/>
    <property type="evidence" value="ECO:0007669"/>
    <property type="project" value="UniProtKB-KW"/>
</dbReference>
<dbReference type="RefSeq" id="WP_034319800.1">
    <property type="nucleotide sequence ID" value="NZ_JBCMYH010000014.1"/>
</dbReference>
<keyword evidence="4" id="KW-0598">Phosphotransferase system</keyword>
<evidence type="ECO:0000256" key="3">
    <source>
        <dbReference type="ARBA" id="ARBA00022679"/>
    </source>
</evidence>
<feature type="active site" description="Tele-phosphohistidine intermediate" evidence="5">
    <location>
        <position position="83"/>
    </location>
</feature>
<accession>A0A081LD66</accession>
<name>A0A081LD66_9BACI</name>
<dbReference type="InterPro" id="IPR003188">
    <property type="entry name" value="PTS_IIA_lac/cel"/>
</dbReference>
<dbReference type="InterPro" id="IPR036542">
    <property type="entry name" value="PTS_IIA_lac/cel_sf"/>
</dbReference>
<evidence type="ECO:0000256" key="7">
    <source>
        <dbReference type="PROSITE-ProRule" id="PRU00418"/>
    </source>
</evidence>
<proteinExistence type="predicted"/>
<dbReference type="SUPFAM" id="SSF46973">
    <property type="entry name" value="Enzyme IIa from lactose specific PTS, IIa-lac"/>
    <property type="match status" value="1"/>
</dbReference>
<feature type="modified residue" description="Phosphohistidine; by HPr" evidence="7">
    <location>
        <position position="83"/>
    </location>
</feature>
<protein>
    <submittedName>
        <fullName evidence="8">PTS dihydroxyacetone transporter</fullName>
    </submittedName>
</protein>
<dbReference type="PANTHER" id="PTHR34382:SF10">
    <property type="entry name" value="PTS SYSTEM OLIGO-BETA-MANNOSIDE-SPECIFIC EIIA COMPONENT"/>
    <property type="match status" value="1"/>
</dbReference>
<dbReference type="Proteomes" id="UP000028091">
    <property type="component" value="Unassembled WGS sequence"/>
</dbReference>
<dbReference type="EMBL" id="JOTP01000005">
    <property type="protein sequence ID" value="KEP27192.1"/>
    <property type="molecule type" value="Genomic_DNA"/>
</dbReference>